<keyword evidence="4" id="KW-1185">Reference proteome</keyword>
<sequence>MKNVYYLLVLCASLAQLPLQAQNWRPFRPNQDVHAFRGVTADTVLTMRLDSAALQGADSVYYFNRTVRRANSFQWQKSANNQFGRQLRYNPAQRTYSLNWAGVSINGFSADRTLVLKPFARVGDTWSSYFSDYGVQTTLLSRGTQVVDGVTDSVAIFRCSTGVTVMLSKNNGLVSAPANLLFGVTNPKMLTIARRPGPAGLSYYNPLDLLDLQPGNELGYFQDPVFLGPFACFDGWLLRRVLSRQVTADSVVYRFQQQSQTVYHNTPSCSGMGTAVGPVEVVRMAASLRTGRWAGPNRPNAALVPVNTDLLAYEYRALPGVPASLMMGYPVLVASPATACSIPARLQQQMLYRLNGDVYNPYQAIDLPGWQQQEGPGVGVISQAEKRLVYWRRTVNAADQTCGSRTSFGTLLPTKAARLAATFELYPNPAGESATLRLAGAARVATTVRLLDNLGRAVKTQQLTTGQTELVLPLQSLVPGLYLVEVQAGHEPAQYLKLQHSR</sequence>
<dbReference type="Proteomes" id="UP001165296">
    <property type="component" value="Unassembled WGS sequence"/>
</dbReference>
<dbReference type="NCBIfam" id="TIGR04183">
    <property type="entry name" value="Por_Secre_tail"/>
    <property type="match status" value="1"/>
</dbReference>
<name>A0ABS8AQT4_9BACT</name>
<feature type="domain" description="Secretion system C-terminal sorting" evidence="2">
    <location>
        <begin position="425"/>
        <end position="491"/>
    </location>
</feature>
<dbReference type="EMBL" id="JAJADR010000002">
    <property type="protein sequence ID" value="MCB2408560.1"/>
    <property type="molecule type" value="Genomic_DNA"/>
</dbReference>
<gene>
    <name evidence="3" type="ORF">LGH74_11280</name>
</gene>
<evidence type="ECO:0000256" key="1">
    <source>
        <dbReference type="SAM" id="SignalP"/>
    </source>
</evidence>
<dbReference type="RefSeq" id="WP_226175698.1">
    <property type="nucleotide sequence ID" value="NZ_JAJADR010000002.1"/>
</dbReference>
<evidence type="ECO:0000313" key="4">
    <source>
        <dbReference type="Proteomes" id="UP001165296"/>
    </source>
</evidence>
<feature type="chain" id="PRO_5045522489" evidence="1">
    <location>
        <begin position="22"/>
        <end position="502"/>
    </location>
</feature>
<evidence type="ECO:0000259" key="2">
    <source>
        <dbReference type="Pfam" id="PF18962"/>
    </source>
</evidence>
<dbReference type="Pfam" id="PF18962">
    <property type="entry name" value="Por_Secre_tail"/>
    <property type="match status" value="1"/>
</dbReference>
<feature type="signal peptide" evidence="1">
    <location>
        <begin position="1"/>
        <end position="21"/>
    </location>
</feature>
<reference evidence="3" key="1">
    <citation type="submission" date="2021-10" db="EMBL/GenBank/DDBJ databases">
        <authorList>
            <person name="Dean J.D."/>
            <person name="Kim M.K."/>
            <person name="Newey C.N."/>
            <person name="Stoker T.S."/>
            <person name="Thompson D.W."/>
            <person name="Grose J.H."/>
        </authorList>
    </citation>
    <scope>NUCLEOTIDE SEQUENCE</scope>
    <source>
        <strain evidence="3">BT178</strain>
    </source>
</reference>
<evidence type="ECO:0000313" key="3">
    <source>
        <dbReference type="EMBL" id="MCB2408560.1"/>
    </source>
</evidence>
<organism evidence="3 4">
    <name type="scientific">Hymenobacter lucidus</name>
    <dbReference type="NCBI Taxonomy" id="2880930"/>
    <lineage>
        <taxon>Bacteria</taxon>
        <taxon>Pseudomonadati</taxon>
        <taxon>Bacteroidota</taxon>
        <taxon>Cytophagia</taxon>
        <taxon>Cytophagales</taxon>
        <taxon>Hymenobacteraceae</taxon>
        <taxon>Hymenobacter</taxon>
    </lineage>
</organism>
<proteinExistence type="predicted"/>
<keyword evidence="1" id="KW-0732">Signal</keyword>
<accession>A0ABS8AQT4</accession>
<dbReference type="InterPro" id="IPR026444">
    <property type="entry name" value="Secre_tail"/>
</dbReference>
<comment type="caution">
    <text evidence="3">The sequence shown here is derived from an EMBL/GenBank/DDBJ whole genome shotgun (WGS) entry which is preliminary data.</text>
</comment>
<protein>
    <submittedName>
        <fullName evidence="3">T9SS type A sorting domain-containing protein</fullName>
    </submittedName>
</protein>